<evidence type="ECO:0000256" key="2">
    <source>
        <dbReference type="ARBA" id="ARBA00022517"/>
    </source>
</evidence>
<dbReference type="GO" id="GO:0043022">
    <property type="term" value="F:ribosome binding"/>
    <property type="evidence" value="ECO:0007669"/>
    <property type="project" value="UniProtKB-UniRule"/>
</dbReference>
<reference evidence="6 7" key="1">
    <citation type="submission" date="2016-07" db="EMBL/GenBank/DDBJ databases">
        <title>Draft Genome Sequence of Methylophaga muralis Bur 1.</title>
        <authorList>
            <person name="Vasilenko O.V."/>
            <person name="Doronina N.V."/>
            <person name="Shmareva M.N."/>
            <person name="Tarlachkov S.V."/>
            <person name="Mustakhimov I."/>
            <person name="Trotsenko Y.A."/>
        </authorList>
    </citation>
    <scope>NUCLEOTIDE SEQUENCE [LARGE SCALE GENOMIC DNA]</scope>
    <source>
        <strain evidence="6 7">Bur 1</strain>
    </source>
</reference>
<keyword evidence="3 5" id="KW-0699">rRNA-binding</keyword>
<name>A0A1E3GRV8_9GAMM</name>
<dbReference type="STRING" id="291169.A9E74_01495"/>
<keyword evidence="4 5" id="KW-0694">RNA-binding</keyword>
<keyword evidence="2 5" id="KW-0690">Ribosome biogenesis</keyword>
<evidence type="ECO:0000256" key="5">
    <source>
        <dbReference type="HAMAP-Rule" id="MF_00765"/>
    </source>
</evidence>
<dbReference type="GO" id="GO:0005829">
    <property type="term" value="C:cytosol"/>
    <property type="evidence" value="ECO:0007669"/>
    <property type="project" value="TreeGrafter"/>
</dbReference>
<gene>
    <name evidence="5" type="primary">darP</name>
    <name evidence="6" type="ORF">A9E74_01495</name>
</gene>
<dbReference type="GO" id="GO:1902626">
    <property type="term" value="P:assembly of large subunit precursor of preribosome"/>
    <property type="evidence" value="ECO:0007669"/>
    <property type="project" value="UniProtKB-UniRule"/>
</dbReference>
<dbReference type="PANTHER" id="PTHR38101">
    <property type="entry name" value="UPF0307 PROTEIN YJGA"/>
    <property type="match status" value="1"/>
</dbReference>
<keyword evidence="7" id="KW-1185">Reference proteome</keyword>
<dbReference type="InterPro" id="IPR006839">
    <property type="entry name" value="DarP"/>
</dbReference>
<evidence type="ECO:0000313" key="6">
    <source>
        <dbReference type="EMBL" id="ODN66798.1"/>
    </source>
</evidence>
<comment type="subcellular location">
    <subcellularLocation>
        <location evidence="5">Cytoplasm</location>
    </subcellularLocation>
    <text evidence="5">Associates with late stage pre-50S ribosomal subunits.</text>
</comment>
<dbReference type="PANTHER" id="PTHR38101:SF1">
    <property type="entry name" value="UPF0307 PROTEIN YJGA"/>
    <property type="match status" value="1"/>
</dbReference>
<evidence type="ECO:0000256" key="3">
    <source>
        <dbReference type="ARBA" id="ARBA00022730"/>
    </source>
</evidence>
<evidence type="ECO:0000313" key="7">
    <source>
        <dbReference type="Proteomes" id="UP000094379"/>
    </source>
</evidence>
<dbReference type="PATRIC" id="fig|291169.3.peg.1499"/>
<protein>
    <recommendedName>
        <fullName evidence="5">Dual-action ribosomal maturation protein DarP</fullName>
    </recommendedName>
    <alternativeName>
        <fullName evidence="5">Large ribosomal subunit assembly factor DarP</fullName>
    </alternativeName>
</protein>
<comment type="function">
    <text evidence="5">Member of a network of 50S ribosomal subunit biogenesis factors which assembles along the 30S-50S interface, preventing incorrect 23S rRNA structures from forming. Promotes peptidyl transferase center (PTC) maturation.</text>
</comment>
<evidence type="ECO:0000256" key="4">
    <source>
        <dbReference type="ARBA" id="ARBA00022884"/>
    </source>
</evidence>
<sequence length="176" mass="20843">MNEEFEQDHLDEEFDWSSIPKSKSRIKRELDELKKLGEDLIDLPKKDLLKLELDEDLTEAVINAQSMSKGALKRQKGYIGGIIARLDHEEIQQKLDQLKQPLQAQTNHFHQLEKWRDRLLVEDDTVMAELREQFEDFDNQHVRQLVRNAKQEAAKQQPPKSARLLFKYLQQLQQNQ</sequence>
<dbReference type="GO" id="GO:0019843">
    <property type="term" value="F:rRNA binding"/>
    <property type="evidence" value="ECO:0007669"/>
    <property type="project" value="UniProtKB-UniRule"/>
</dbReference>
<dbReference type="PIRSF" id="PIRSF016183">
    <property type="entry name" value="UCP016183"/>
    <property type="match status" value="1"/>
</dbReference>
<dbReference type="RefSeq" id="WP_069295964.1">
    <property type="nucleotide sequence ID" value="NZ_MCRI01000013.1"/>
</dbReference>
<dbReference type="SUPFAM" id="SSF158710">
    <property type="entry name" value="PSPTO4464-like"/>
    <property type="match status" value="1"/>
</dbReference>
<accession>A0A1E3GRV8</accession>
<dbReference type="InterPro" id="IPR023153">
    <property type="entry name" value="DarP_sf"/>
</dbReference>
<organism evidence="6 7">
    <name type="scientific">Methylophaga muralis</name>
    <dbReference type="NCBI Taxonomy" id="291169"/>
    <lineage>
        <taxon>Bacteria</taxon>
        <taxon>Pseudomonadati</taxon>
        <taxon>Pseudomonadota</taxon>
        <taxon>Gammaproteobacteria</taxon>
        <taxon>Thiotrichales</taxon>
        <taxon>Piscirickettsiaceae</taxon>
        <taxon>Methylophaga</taxon>
    </lineage>
</organism>
<keyword evidence="1 5" id="KW-0963">Cytoplasm</keyword>
<dbReference type="Gene3D" id="1.10.60.30">
    <property type="entry name" value="PSPTO4464-like domains"/>
    <property type="match status" value="2"/>
</dbReference>
<dbReference type="EMBL" id="MCRI01000013">
    <property type="protein sequence ID" value="ODN66798.1"/>
    <property type="molecule type" value="Genomic_DNA"/>
</dbReference>
<dbReference type="Proteomes" id="UP000094379">
    <property type="component" value="Unassembled WGS sequence"/>
</dbReference>
<dbReference type="AlphaFoldDB" id="A0A1E3GRV8"/>
<dbReference type="HAMAP" id="MF_00765">
    <property type="entry name" value="DarP"/>
    <property type="match status" value="1"/>
</dbReference>
<dbReference type="Pfam" id="PF04751">
    <property type="entry name" value="DarP"/>
    <property type="match status" value="1"/>
</dbReference>
<dbReference type="CDD" id="cd16331">
    <property type="entry name" value="YjgA-like"/>
    <property type="match status" value="1"/>
</dbReference>
<dbReference type="NCBIfam" id="NF003593">
    <property type="entry name" value="PRK05255.1-1"/>
    <property type="match status" value="1"/>
</dbReference>
<comment type="similarity">
    <text evidence="5">Belongs to the DarP family.</text>
</comment>
<evidence type="ECO:0000256" key="1">
    <source>
        <dbReference type="ARBA" id="ARBA00022490"/>
    </source>
</evidence>
<proteinExistence type="inferred from homology"/>
<comment type="caution">
    <text evidence="6">The sequence shown here is derived from an EMBL/GenBank/DDBJ whole genome shotgun (WGS) entry which is preliminary data.</text>
</comment>